<evidence type="ECO:0000313" key="3">
    <source>
        <dbReference type="Proteomes" id="UP000266841"/>
    </source>
</evidence>
<proteinExistence type="predicted"/>
<feature type="compositionally biased region" description="Basic and acidic residues" evidence="1">
    <location>
        <begin position="72"/>
        <end position="82"/>
    </location>
</feature>
<name>K0SH95_THAOC</name>
<keyword evidence="3" id="KW-1185">Reference proteome</keyword>
<feature type="region of interest" description="Disordered" evidence="1">
    <location>
        <begin position="148"/>
        <end position="177"/>
    </location>
</feature>
<dbReference type="Proteomes" id="UP000266841">
    <property type="component" value="Unassembled WGS sequence"/>
</dbReference>
<sequence length="264" mass="29482">RVEADAGRDGGEVRRAPHAEGRYVRSRRKDDGGVDPRRVERHDVRPRVVRADPPPPLPELEDERAEPQAVRARAEVEQDEPRGGLLPLRRPVRGPVRTDRVRPRRLLVVRVRVGGGGEVRRLAAPGDAPVRGDILRPRRDAARAVPGLAVGAGGGRRHGTELQGAQDAPHRLRPPVGPHGERRDLVWALVYLYYTVRTLSHAGDFLHSSIDKGPYNQSYMPGWGEAMGGRVLFQNDETKDVMVEENSHWQMSTGKKQMWHADCL</sequence>
<evidence type="ECO:0000313" key="2">
    <source>
        <dbReference type="EMBL" id="EJK60376.1"/>
    </source>
</evidence>
<organism evidence="2 3">
    <name type="scientific">Thalassiosira oceanica</name>
    <name type="common">Marine diatom</name>
    <dbReference type="NCBI Taxonomy" id="159749"/>
    <lineage>
        <taxon>Eukaryota</taxon>
        <taxon>Sar</taxon>
        <taxon>Stramenopiles</taxon>
        <taxon>Ochrophyta</taxon>
        <taxon>Bacillariophyta</taxon>
        <taxon>Coscinodiscophyceae</taxon>
        <taxon>Thalassiosirophycidae</taxon>
        <taxon>Thalassiosirales</taxon>
        <taxon>Thalassiosiraceae</taxon>
        <taxon>Thalassiosira</taxon>
    </lineage>
</organism>
<dbReference type="AlphaFoldDB" id="K0SH95"/>
<evidence type="ECO:0000256" key="1">
    <source>
        <dbReference type="SAM" id="MobiDB-lite"/>
    </source>
</evidence>
<comment type="caution">
    <text evidence="2">The sequence shown here is derived from an EMBL/GenBank/DDBJ whole genome shotgun (WGS) entry which is preliminary data.</text>
</comment>
<feature type="non-terminal residue" evidence="2">
    <location>
        <position position="1"/>
    </location>
</feature>
<dbReference type="EMBL" id="AGNL01021177">
    <property type="protein sequence ID" value="EJK60376.1"/>
    <property type="molecule type" value="Genomic_DNA"/>
</dbReference>
<reference evidence="2 3" key="1">
    <citation type="journal article" date="2012" name="Genome Biol.">
        <title>Genome and low-iron response of an oceanic diatom adapted to chronic iron limitation.</title>
        <authorList>
            <person name="Lommer M."/>
            <person name="Specht M."/>
            <person name="Roy A.S."/>
            <person name="Kraemer L."/>
            <person name="Andreson R."/>
            <person name="Gutowska M.A."/>
            <person name="Wolf J."/>
            <person name="Bergner S.V."/>
            <person name="Schilhabel M.B."/>
            <person name="Klostermeier U.C."/>
            <person name="Beiko R.G."/>
            <person name="Rosenstiel P."/>
            <person name="Hippler M."/>
            <person name="Laroche J."/>
        </authorList>
    </citation>
    <scope>NUCLEOTIDE SEQUENCE [LARGE SCALE GENOMIC DNA]</scope>
    <source>
        <strain evidence="2 3">CCMP1005</strain>
    </source>
</reference>
<protein>
    <submittedName>
        <fullName evidence="2">Uncharacterized protein</fullName>
    </submittedName>
</protein>
<gene>
    <name evidence="2" type="ORF">THAOC_19283</name>
</gene>
<feature type="compositionally biased region" description="Basic and acidic residues" evidence="1">
    <location>
        <begin position="1"/>
        <end position="50"/>
    </location>
</feature>
<accession>K0SH95</accession>
<dbReference type="eggNOG" id="ENOG502QZH2">
    <property type="taxonomic scope" value="Eukaryota"/>
</dbReference>
<feature type="region of interest" description="Disordered" evidence="1">
    <location>
        <begin position="1"/>
        <end position="91"/>
    </location>
</feature>